<dbReference type="Gene3D" id="1.10.3730.20">
    <property type="match status" value="1"/>
</dbReference>
<comment type="subcellular location">
    <subcellularLocation>
        <location evidence="1">Cell membrane</location>
        <topology evidence="1">Multi-pass membrane protein</topology>
    </subcellularLocation>
</comment>
<evidence type="ECO:0000256" key="5">
    <source>
        <dbReference type="ARBA" id="ARBA00023136"/>
    </source>
</evidence>
<dbReference type="Pfam" id="PF10639">
    <property type="entry name" value="TMEM234"/>
    <property type="match status" value="1"/>
</dbReference>
<proteinExistence type="predicted"/>
<dbReference type="GO" id="GO:0005886">
    <property type="term" value="C:plasma membrane"/>
    <property type="evidence" value="ECO:0007669"/>
    <property type="project" value="UniProtKB-SubCell"/>
</dbReference>
<dbReference type="AlphaFoldDB" id="A0A2A2TEB2"/>
<dbReference type="EMBL" id="NTFS01000303">
    <property type="protein sequence ID" value="PAX51965.1"/>
    <property type="molecule type" value="Genomic_DNA"/>
</dbReference>
<dbReference type="InterPro" id="IPR000390">
    <property type="entry name" value="Small_drug/metabolite_transptr"/>
</dbReference>
<accession>A0A2A2TEB2</accession>
<evidence type="ECO:0000256" key="3">
    <source>
        <dbReference type="ARBA" id="ARBA00022692"/>
    </source>
</evidence>
<feature type="transmembrane region" description="Helical" evidence="6">
    <location>
        <begin position="74"/>
        <end position="95"/>
    </location>
</feature>
<comment type="caution">
    <text evidence="7">The sequence shown here is derived from an EMBL/GenBank/DDBJ whole genome shotgun (WGS) entry which is preliminary data.</text>
</comment>
<reference evidence="7 8" key="1">
    <citation type="submission" date="2017-08" db="EMBL/GenBank/DDBJ databases">
        <title>Draft genome sequence of filamentous cyanobacterium Calothrix elsteri CCALA 953.</title>
        <authorList>
            <person name="Gagunashvili A.N."/>
            <person name="Elster J."/>
            <person name="Andresson O.S."/>
        </authorList>
    </citation>
    <scope>NUCLEOTIDE SEQUENCE [LARGE SCALE GENOMIC DNA]</scope>
    <source>
        <strain evidence="7 8">CCALA 953</strain>
    </source>
</reference>
<dbReference type="PANTHER" id="PTHR30561:SF9">
    <property type="entry name" value="4-AMINO-4-DEOXY-L-ARABINOSE-PHOSPHOUNDECAPRENOL FLIPPASE SUBUNIT ARNF-RELATED"/>
    <property type="match status" value="1"/>
</dbReference>
<dbReference type="InterPro" id="IPR037185">
    <property type="entry name" value="EmrE-like"/>
</dbReference>
<evidence type="ECO:0000256" key="1">
    <source>
        <dbReference type="ARBA" id="ARBA00004651"/>
    </source>
</evidence>
<organism evidence="7 8">
    <name type="scientific">Brunnivagina elsteri CCALA 953</name>
    <dbReference type="NCBI Taxonomy" id="987040"/>
    <lineage>
        <taxon>Bacteria</taxon>
        <taxon>Bacillati</taxon>
        <taxon>Cyanobacteriota</taxon>
        <taxon>Cyanophyceae</taxon>
        <taxon>Nostocales</taxon>
        <taxon>Calotrichaceae</taxon>
        <taxon>Brunnivagina</taxon>
    </lineage>
</organism>
<keyword evidence="5 6" id="KW-0472">Membrane</keyword>
<dbReference type="RefSeq" id="WP_095723710.1">
    <property type="nucleotide sequence ID" value="NZ_NTFS01000303.1"/>
</dbReference>
<keyword evidence="4 6" id="KW-1133">Transmembrane helix</keyword>
<dbReference type="GO" id="GO:0022857">
    <property type="term" value="F:transmembrane transporter activity"/>
    <property type="evidence" value="ECO:0007669"/>
    <property type="project" value="InterPro"/>
</dbReference>
<evidence type="ECO:0000256" key="6">
    <source>
        <dbReference type="SAM" id="Phobius"/>
    </source>
</evidence>
<gene>
    <name evidence="7" type="ORF">CK510_21920</name>
</gene>
<dbReference type="SUPFAM" id="SSF103481">
    <property type="entry name" value="Multidrug resistance efflux transporter EmrE"/>
    <property type="match status" value="1"/>
</dbReference>
<keyword evidence="8" id="KW-1185">Reference proteome</keyword>
<sequence>MNPQEFGVLLISVLASVMGQFFLKMGAAKLGKLDFAHPFNKITGIITTPELLIGLGCYGLGAIAYILLLTRVNLSVAGPAASLVYVFSVIIGFFIFKEPIPIMRLTGLGFIVAGVILVVWNK</sequence>
<dbReference type="Proteomes" id="UP000218238">
    <property type="component" value="Unassembled WGS sequence"/>
</dbReference>
<evidence type="ECO:0000256" key="2">
    <source>
        <dbReference type="ARBA" id="ARBA00022475"/>
    </source>
</evidence>
<evidence type="ECO:0000313" key="8">
    <source>
        <dbReference type="Proteomes" id="UP000218238"/>
    </source>
</evidence>
<name>A0A2A2TEB2_9CYAN</name>
<dbReference type="InterPro" id="IPR018908">
    <property type="entry name" value="TMEM234"/>
</dbReference>
<keyword evidence="3 6" id="KW-0812">Transmembrane</keyword>
<protein>
    <submittedName>
        <fullName evidence="7">EamA-like transporter family protein</fullName>
    </submittedName>
</protein>
<dbReference type="PANTHER" id="PTHR30561">
    <property type="entry name" value="SMR FAMILY PROTON-DEPENDENT DRUG EFFLUX TRANSPORTER SUGE"/>
    <property type="match status" value="1"/>
</dbReference>
<dbReference type="OrthoDB" id="531587at2"/>
<keyword evidence="2" id="KW-1003">Cell membrane</keyword>
<feature type="transmembrane region" description="Helical" evidence="6">
    <location>
        <begin position="102"/>
        <end position="120"/>
    </location>
</feature>
<feature type="transmembrane region" description="Helical" evidence="6">
    <location>
        <begin position="44"/>
        <end position="68"/>
    </location>
</feature>
<feature type="transmembrane region" description="Helical" evidence="6">
    <location>
        <begin position="6"/>
        <end position="23"/>
    </location>
</feature>
<evidence type="ECO:0000256" key="4">
    <source>
        <dbReference type="ARBA" id="ARBA00022989"/>
    </source>
</evidence>
<evidence type="ECO:0000313" key="7">
    <source>
        <dbReference type="EMBL" id="PAX51965.1"/>
    </source>
</evidence>